<dbReference type="InterPro" id="IPR023393">
    <property type="entry name" value="START-like_dom_sf"/>
</dbReference>
<gene>
    <name evidence="2" type="ORF">BOX37_01405</name>
</gene>
<feature type="domain" description="Coenzyme Q-binding protein COQ10 START" evidence="1">
    <location>
        <begin position="11"/>
        <end position="136"/>
    </location>
</feature>
<keyword evidence="3" id="KW-1185">Reference proteome</keyword>
<dbReference type="PANTHER" id="PTHR39683">
    <property type="entry name" value="CONSERVED PROTEIN TB16.3"/>
    <property type="match status" value="1"/>
</dbReference>
<dbReference type="Pfam" id="PF03364">
    <property type="entry name" value="Polyketide_cyc"/>
    <property type="match status" value="1"/>
</dbReference>
<dbReference type="OrthoDB" id="4730534at2"/>
<dbReference type="PANTHER" id="PTHR39683:SF4">
    <property type="entry name" value="COENZYME Q-BINDING PROTEIN COQ10 START DOMAIN-CONTAINING PROTEIN"/>
    <property type="match status" value="1"/>
</dbReference>
<dbReference type="InterPro" id="IPR005031">
    <property type="entry name" value="COQ10_START"/>
</dbReference>
<dbReference type="AlphaFoldDB" id="A0A1J0VLG0"/>
<proteinExistence type="predicted"/>
<protein>
    <recommendedName>
        <fullName evidence="1">Coenzyme Q-binding protein COQ10 START domain-containing protein</fullName>
    </recommendedName>
</protein>
<evidence type="ECO:0000313" key="2">
    <source>
        <dbReference type="EMBL" id="APE32845.1"/>
    </source>
</evidence>
<dbReference type="Gene3D" id="3.30.530.20">
    <property type="match status" value="1"/>
</dbReference>
<reference evidence="2" key="1">
    <citation type="submission" date="2016-11" db="EMBL/GenBank/DDBJ databases">
        <authorList>
            <person name="Jaros S."/>
            <person name="Januszkiewicz K."/>
            <person name="Wedrychowicz H."/>
        </authorList>
    </citation>
    <scope>NUCLEOTIDE SEQUENCE [LARGE SCALE GENOMIC DNA]</scope>
    <source>
        <strain evidence="2">Y48</strain>
    </source>
</reference>
<sequence>MRSKTDIRFTVDADIDQVMDALLAVELLADWSAAYSKVRVGPRDTDNRPRRVFVTSHFMNYADDQVLEYSWERHRVSWNVVDSSRGSKGGGSFDLLESAAGTEVDFHVELQLPLPVPGILFNRTLRRMNDETVANFIDFAERFPEVEGFAVS</sequence>
<dbReference type="Proteomes" id="UP000183810">
    <property type="component" value="Chromosome"/>
</dbReference>
<dbReference type="EMBL" id="CP018082">
    <property type="protein sequence ID" value="APE32845.1"/>
    <property type="molecule type" value="Genomic_DNA"/>
</dbReference>
<organism evidence="2 3">
    <name type="scientific">Nocardia mangyaensis</name>
    <dbReference type="NCBI Taxonomy" id="2213200"/>
    <lineage>
        <taxon>Bacteria</taxon>
        <taxon>Bacillati</taxon>
        <taxon>Actinomycetota</taxon>
        <taxon>Actinomycetes</taxon>
        <taxon>Mycobacteriales</taxon>
        <taxon>Nocardiaceae</taxon>
        <taxon>Nocardia</taxon>
    </lineage>
</organism>
<accession>A0A1J0VLG0</accession>
<evidence type="ECO:0000313" key="3">
    <source>
        <dbReference type="Proteomes" id="UP000183810"/>
    </source>
</evidence>
<dbReference type="KEGG" id="nsl:BOX37_01405"/>
<evidence type="ECO:0000259" key="1">
    <source>
        <dbReference type="Pfam" id="PF03364"/>
    </source>
</evidence>
<dbReference type="RefSeq" id="WP_071925866.1">
    <property type="nucleotide sequence ID" value="NZ_CP018082.1"/>
</dbReference>
<name>A0A1J0VLG0_9NOCA</name>
<dbReference type="SUPFAM" id="SSF55961">
    <property type="entry name" value="Bet v1-like"/>
    <property type="match status" value="1"/>
</dbReference>